<gene>
    <name evidence="1" type="ORF">FBT96_12350</name>
</gene>
<dbReference type="AlphaFoldDB" id="A0A4V6WQW8"/>
<dbReference type="EMBL" id="SWJZ01000050">
    <property type="protein sequence ID" value="TKD17929.1"/>
    <property type="molecule type" value="Genomic_DNA"/>
</dbReference>
<sequence length="74" mass="7954">MPDRLTPEEMVTRAATALGKIDLYGARGITMVSFEEIEAMACLLADSGLPPVYPGAPVPKFTFTTCNIQEPDHG</sequence>
<accession>A0A4V6WQW8</accession>
<evidence type="ECO:0000313" key="1">
    <source>
        <dbReference type="EMBL" id="TKD17929.1"/>
    </source>
</evidence>
<organism evidence="1 2">
    <name type="scientific">Rhodobacter capsulatus</name>
    <name type="common">Rhodopseudomonas capsulata</name>
    <dbReference type="NCBI Taxonomy" id="1061"/>
    <lineage>
        <taxon>Bacteria</taxon>
        <taxon>Pseudomonadati</taxon>
        <taxon>Pseudomonadota</taxon>
        <taxon>Alphaproteobacteria</taxon>
        <taxon>Rhodobacterales</taxon>
        <taxon>Rhodobacter group</taxon>
        <taxon>Rhodobacter</taxon>
    </lineage>
</organism>
<dbReference type="OrthoDB" id="7868168at2"/>
<dbReference type="RefSeq" id="WP_136907069.1">
    <property type="nucleotide sequence ID" value="NZ_SWJZ01000050.1"/>
</dbReference>
<reference evidence="1 2" key="1">
    <citation type="submission" date="2019-04" db="EMBL/GenBank/DDBJ databases">
        <title>Draft Whole-Genome sequence of the purple photosynthetic bacterium Rhodobacter capsulatus SP108 with an indigenous class A beta-lactamase.</title>
        <authorList>
            <person name="Robertson S."/>
            <person name="Meyer T.E."/>
            <person name="Kyndt J.A."/>
        </authorList>
    </citation>
    <scope>NUCLEOTIDE SEQUENCE [LARGE SCALE GENOMIC DNA]</scope>
    <source>
        <strain evidence="1 2">SP108</strain>
    </source>
</reference>
<comment type="caution">
    <text evidence="1">The sequence shown here is derived from an EMBL/GenBank/DDBJ whole genome shotgun (WGS) entry which is preliminary data.</text>
</comment>
<dbReference type="Proteomes" id="UP000310597">
    <property type="component" value="Unassembled WGS sequence"/>
</dbReference>
<name>A0A4V6WQW8_RHOCA</name>
<proteinExistence type="predicted"/>
<evidence type="ECO:0000313" key="2">
    <source>
        <dbReference type="Proteomes" id="UP000310597"/>
    </source>
</evidence>
<protein>
    <submittedName>
        <fullName evidence="1">Uncharacterized protein</fullName>
    </submittedName>
</protein>